<dbReference type="EMBL" id="CP014672">
    <property type="protein sequence ID" value="ANW98324.1"/>
    <property type="molecule type" value="Genomic_DNA"/>
</dbReference>
<dbReference type="InterPro" id="IPR009097">
    <property type="entry name" value="Cyclic_Pdiesterase"/>
</dbReference>
<comment type="similarity">
    <text evidence="2">Belongs to the 2H phosphoesterase superfamily. ThpR family.</text>
</comment>
<dbReference type="PANTHER" id="PTHR35561">
    <property type="entry name" value="RNA 2',3'-CYCLIC PHOSPHODIESTERASE"/>
    <property type="match status" value="1"/>
</dbReference>
<dbReference type="HAMAP" id="MF_01940">
    <property type="entry name" value="RNA_CPDase"/>
    <property type="match status" value="1"/>
</dbReference>
<dbReference type="NCBIfam" id="TIGR02258">
    <property type="entry name" value="2_5_ligase"/>
    <property type="match status" value="1"/>
</dbReference>
<evidence type="ECO:0000313" key="4">
    <source>
        <dbReference type="Proteomes" id="UP000092971"/>
    </source>
</evidence>
<feature type="short sequence motif" description="HXTX 2" evidence="2">
    <location>
        <begin position="125"/>
        <end position="128"/>
    </location>
</feature>
<dbReference type="Pfam" id="PF13563">
    <property type="entry name" value="2_5_RNA_ligase2"/>
    <property type="match status" value="1"/>
</dbReference>
<feature type="active site" description="Proton acceptor" evidence="2">
    <location>
        <position position="125"/>
    </location>
</feature>
<dbReference type="GO" id="GO:0016874">
    <property type="term" value="F:ligase activity"/>
    <property type="evidence" value="ECO:0007669"/>
    <property type="project" value="UniProtKB-KW"/>
</dbReference>
<dbReference type="RefSeq" id="WP_015358606.1">
    <property type="nucleotide sequence ID" value="NZ_CP014672.1"/>
</dbReference>
<proteinExistence type="inferred from homology"/>
<dbReference type="Gene3D" id="3.90.1140.10">
    <property type="entry name" value="Cyclic phosphodiesterase"/>
    <property type="match status" value="1"/>
</dbReference>
<dbReference type="PANTHER" id="PTHR35561:SF1">
    <property type="entry name" value="RNA 2',3'-CYCLIC PHOSPHODIESTERASE"/>
    <property type="match status" value="1"/>
</dbReference>
<reference evidence="3 4" key="1">
    <citation type="submission" date="2016-02" db="EMBL/GenBank/DDBJ databases">
        <title>Comparison of Clostridium stercorarium subspecies using comparative genomics and transcriptomics.</title>
        <authorList>
            <person name="Schellenberg J."/>
            <person name="Thallinger G."/>
            <person name="Levin D.B."/>
            <person name="Zhang X."/>
            <person name="Alvare G."/>
            <person name="Fristensky B."/>
            <person name="Sparling R."/>
        </authorList>
    </citation>
    <scope>NUCLEOTIDE SEQUENCE [LARGE SCALE GENOMIC DNA]</scope>
    <source>
        <strain evidence="3 4">DSM 2910</strain>
    </source>
</reference>
<keyword evidence="3" id="KW-0436">Ligase</keyword>
<organism evidence="3 4">
    <name type="scientific">Thermoclostridium stercorarium subsp. thermolacticum DSM 2910</name>
    <dbReference type="NCBI Taxonomy" id="1121336"/>
    <lineage>
        <taxon>Bacteria</taxon>
        <taxon>Bacillati</taxon>
        <taxon>Bacillota</taxon>
        <taxon>Clostridia</taxon>
        <taxon>Eubacteriales</taxon>
        <taxon>Oscillospiraceae</taxon>
        <taxon>Thermoclostridium</taxon>
    </lineage>
</organism>
<dbReference type="SUPFAM" id="SSF55144">
    <property type="entry name" value="LigT-like"/>
    <property type="match status" value="1"/>
</dbReference>
<dbReference type="InterPro" id="IPR004175">
    <property type="entry name" value="RNA_CPDase"/>
</dbReference>
<accession>A0A1B1YC47</accession>
<dbReference type="GO" id="GO:0008664">
    <property type="term" value="F:RNA 2',3'-cyclic 3'-phosphodiesterase activity"/>
    <property type="evidence" value="ECO:0007669"/>
    <property type="project" value="UniProtKB-EC"/>
</dbReference>
<name>A0A1B1YC47_THEST</name>
<dbReference type="Proteomes" id="UP000092971">
    <property type="component" value="Chromosome"/>
</dbReference>
<feature type="active site" description="Proton donor" evidence="2">
    <location>
        <position position="40"/>
    </location>
</feature>
<evidence type="ECO:0000313" key="3">
    <source>
        <dbReference type="EMBL" id="ANW98324.1"/>
    </source>
</evidence>
<protein>
    <recommendedName>
        <fullName evidence="2">RNA 2',3'-cyclic phosphodiesterase</fullName>
        <shortName evidence="2">RNA 2',3'-CPDase</shortName>
        <ecNumber evidence="2">3.1.4.58</ecNumber>
    </recommendedName>
</protein>
<evidence type="ECO:0000256" key="1">
    <source>
        <dbReference type="ARBA" id="ARBA00022801"/>
    </source>
</evidence>
<dbReference type="GO" id="GO:0004113">
    <property type="term" value="F:2',3'-cyclic-nucleotide 3'-phosphodiesterase activity"/>
    <property type="evidence" value="ECO:0007669"/>
    <property type="project" value="InterPro"/>
</dbReference>
<evidence type="ECO:0000256" key="2">
    <source>
        <dbReference type="HAMAP-Rule" id="MF_01940"/>
    </source>
</evidence>
<dbReference type="EC" id="3.1.4.58" evidence="2"/>
<keyword evidence="1 2" id="KW-0378">Hydrolase</keyword>
<gene>
    <name evidence="3" type="ORF">CSTERTH_04365</name>
</gene>
<comment type="function">
    <text evidence="2">Hydrolyzes RNA 2',3'-cyclic phosphodiester to an RNA 2'-phosphomonoester.</text>
</comment>
<feature type="short sequence motif" description="HXTX 1" evidence="2">
    <location>
        <begin position="40"/>
        <end position="43"/>
    </location>
</feature>
<dbReference type="AlphaFoldDB" id="A0A1B1YC47"/>
<comment type="catalytic activity">
    <reaction evidence="2">
        <text>a 3'-end 2',3'-cyclophospho-ribonucleotide-RNA + H2O = a 3'-end 2'-phospho-ribonucleotide-RNA + H(+)</text>
        <dbReference type="Rhea" id="RHEA:11828"/>
        <dbReference type="Rhea" id="RHEA-COMP:10464"/>
        <dbReference type="Rhea" id="RHEA-COMP:17353"/>
        <dbReference type="ChEBI" id="CHEBI:15377"/>
        <dbReference type="ChEBI" id="CHEBI:15378"/>
        <dbReference type="ChEBI" id="CHEBI:83064"/>
        <dbReference type="ChEBI" id="CHEBI:173113"/>
        <dbReference type="EC" id="3.1.4.58"/>
    </reaction>
</comment>
<dbReference type="OrthoDB" id="9789350at2"/>
<sequence>MRLFYAIEFDEKTKDVLAEKQKALREKAVKGNFSLRDNLHLTLRFMGEVPQSDLPVLTGIQDAVSKRHGPFSLEFAEIGTFERGNSCIVWVGIKRNSELFELQQDLEREIAKSGFQPETRPYKPHITLAREFVPDGDLDKIIREMGLLNHKFDVKSISLMESTRINGKLTYLCTYRTDISKEK</sequence>